<name>A0AAE1CQF4_9GAST</name>
<comment type="caution">
    <text evidence="2">The sequence shown here is derived from an EMBL/GenBank/DDBJ whole genome shotgun (WGS) entry which is preliminary data.</text>
</comment>
<proteinExistence type="predicted"/>
<reference evidence="2" key="1">
    <citation type="journal article" date="2023" name="G3 (Bethesda)">
        <title>A reference genome for the long-term kleptoplast-retaining sea slug Elysia crispata morphotype clarki.</title>
        <authorList>
            <person name="Eastman K.E."/>
            <person name="Pendleton A.L."/>
            <person name="Shaikh M.A."/>
            <person name="Suttiyut T."/>
            <person name="Ogas R."/>
            <person name="Tomko P."/>
            <person name="Gavelis G."/>
            <person name="Widhalm J.R."/>
            <person name="Wisecaver J.H."/>
        </authorList>
    </citation>
    <scope>NUCLEOTIDE SEQUENCE</scope>
    <source>
        <strain evidence="2">ECLA1</strain>
    </source>
</reference>
<gene>
    <name evidence="2" type="ORF">RRG08_041886</name>
</gene>
<protein>
    <submittedName>
        <fullName evidence="2">Uncharacterized protein</fullName>
    </submittedName>
</protein>
<sequence length="226" mass="24683">MHCPKTGRNREHGESLQLATRPGLLCSVIFCSASRIKEEDDALTSTSLPRGAHTSGNRASSGFTAPPQSTRPRLAGGALRLQTVHARTQPEKKKILTLDRDPSFLRQTGVKFGLDYEDEDVVLEWRVSWHHRAAHACDLEALGLGCVRSGRGETVSTSGVEGHVIEGLTMHVKLDTDPGRTLLERKSPKSCPGGWEQDATISTSGYAGRPFNLSPFILAWAEDRND</sequence>
<organism evidence="2 3">
    <name type="scientific">Elysia crispata</name>
    <name type="common">lettuce slug</name>
    <dbReference type="NCBI Taxonomy" id="231223"/>
    <lineage>
        <taxon>Eukaryota</taxon>
        <taxon>Metazoa</taxon>
        <taxon>Spiralia</taxon>
        <taxon>Lophotrochozoa</taxon>
        <taxon>Mollusca</taxon>
        <taxon>Gastropoda</taxon>
        <taxon>Heterobranchia</taxon>
        <taxon>Euthyneura</taxon>
        <taxon>Panpulmonata</taxon>
        <taxon>Sacoglossa</taxon>
        <taxon>Placobranchoidea</taxon>
        <taxon>Plakobranchidae</taxon>
        <taxon>Elysia</taxon>
    </lineage>
</organism>
<evidence type="ECO:0000256" key="1">
    <source>
        <dbReference type="SAM" id="MobiDB-lite"/>
    </source>
</evidence>
<dbReference type="EMBL" id="JAWDGP010007174">
    <property type="protein sequence ID" value="KAK3728702.1"/>
    <property type="molecule type" value="Genomic_DNA"/>
</dbReference>
<evidence type="ECO:0000313" key="2">
    <source>
        <dbReference type="EMBL" id="KAK3728702.1"/>
    </source>
</evidence>
<feature type="region of interest" description="Disordered" evidence="1">
    <location>
        <begin position="41"/>
        <end position="74"/>
    </location>
</feature>
<keyword evidence="3" id="KW-1185">Reference proteome</keyword>
<dbReference type="AlphaFoldDB" id="A0AAE1CQF4"/>
<feature type="compositionally biased region" description="Polar residues" evidence="1">
    <location>
        <begin position="43"/>
        <end position="71"/>
    </location>
</feature>
<dbReference type="Proteomes" id="UP001283361">
    <property type="component" value="Unassembled WGS sequence"/>
</dbReference>
<evidence type="ECO:0000313" key="3">
    <source>
        <dbReference type="Proteomes" id="UP001283361"/>
    </source>
</evidence>
<accession>A0AAE1CQF4</accession>